<dbReference type="InterPro" id="IPR011545">
    <property type="entry name" value="DEAD/DEAH_box_helicase_dom"/>
</dbReference>
<evidence type="ECO:0000256" key="1">
    <source>
        <dbReference type="ARBA" id="ARBA00022741"/>
    </source>
</evidence>
<dbReference type="PANTHER" id="PTHR47957:SF3">
    <property type="entry name" value="ATP-DEPENDENT HELICASE HRQ1"/>
    <property type="match status" value="1"/>
</dbReference>
<sequence>MKAFQFNHRLIDSYARFSRSFSTVRSDDLKAEIDRKYDNGHFWPDTLLSINPRFLKGATADELVASGDLDEATGKIFRFGPTPLRFHRHQTQAIAKARAGKSYVVTTGTGSGKSLCFFVPVVDSIVRARKAGKPRKTSAIIVYPMNALANSQMNEIEKFISQSGLPNESKPVVRRYTGQETQEERQQIADNPPDILLTNFMMAELLLTRQDSLDTKVIENASGLDFIVLDELHTYRGRQGADVAVLVRRLRNRCTPDKAPICIGTSATMASEGSDANKAQAVADVASRLFGVTIGPDSVIDESLERATDDRLKLDDVRSKLTSVLTSPMPDALTDEVLKKHPLAVWTELAIGLDDGQELKRKKPIPFGEAVELLSQDSGTETETCRRYFEAFLTHISLPEADRGGQGAGAFLAFKLHQFISGAGEIFVTLTEKPRNVLFEGQLEDPGAPGHRLYPTRFCRGCGHEVHVVTRTDDASGVLFVPRNIDDAPLDDQETDTAGYLISDGDGDPDYIFTGEVETYPEDWREERHGIERLRANRKGRVPQQFSVAPDGRPASTGKAFWFIPGKFGFCPCCLDQPHPSMRERSKLAGLSGEGRSSATTLLVSTALEWMNGHNSGVPKEKRKLLGFTDNRQDAALQAGHFNDFLFVSLLRGAILRAVLDAGNDGITEDEFGLKVVKALDFTASNREARIHWMLDAEAGAVVREDAQRSLAKVLAHRLWTDLRRGWRYTNPSLSVLKLIDVSFIGLDEVAEDSERLGAILPALTTLSVSQRKEILKTLLGAMLDGLAVGTEALDLTVLDTVAQKSRNLLRTPWSIDAKENPRSRTTLFLQAPGKDRVGLREEQTIVRAGHNSRIGRLINRRDVFGTKLGKDDYLTVLTGLMELLAREGLVSRVDIEADLQGWRLSPSTVRIVPGEAVRSGAAKGNRYFHDLYHQIAADLKAGGSGFWGLEGREHTAQVSQRQREWREWRFRYEKEDRENLAQNAAELNAVGESDQFLPALFCSPTMELGVDISALNAVYLRNVPPTPANYAQRAGRAGRSGQAAVIVTYCAAQSPHDQYFFERRNEMVAGVVRPPALDITNEELVRSHLHAIWLAEAKLALSPDIPEILDLTGAGYPLKQEVHDIIDPPALVMAAHAPMKRVLDQILASVDGRKPAWMSDPDDFVSAVAQRAPEDFDRAFDRWRELYNSARTQLMEANARSEITGLSGADRRRIKAAQMQASDQITILEQGKASNGSDFYSYRYLATEGFLPGYNFPRLPLYAFIPGEGKAGSFLQRARFLAISEFGPRSLIYHEGRAYRVMKAKLPPEVRTGDGAELATKDIFICSNCGACHDGEVERCHACNAPMAGEVPVQRTLRIDNVEAAPAERITANDEERVRQGFDIQTVFSWPKRDGRTQVTEADFRCEDVSILNLQYANSAEISRINKGLKRRANQTVFGFHIDPRNGYWAKSDDEDPDVDVPPDVVRPVRIVPIVRDRKNALLFRFNNPADYAPETIATVQHALMRGVEIVFQLEEGEILGEPLPARDNRRAVLAYEATEGGAGVLSRLIEDSQALGKVARAALILMHFDRVDEAIVAGNAKLLVNHDEESCVRGCYRCLLSYFNQPDHELINRTHEEAKQMLVDLARGRVVLASADQTVGRGEWVEAFKKAGLPVPDSSAIKFSDQEMGFAWRSHFIAACTVPLRESTRHEAEAKGWTLFELPEAVTAGMPDAMRSMFGE</sequence>
<dbReference type="GO" id="GO:0006289">
    <property type="term" value="P:nucleotide-excision repair"/>
    <property type="evidence" value="ECO:0007669"/>
    <property type="project" value="TreeGrafter"/>
</dbReference>
<dbReference type="Gene3D" id="3.40.50.300">
    <property type="entry name" value="P-loop containing nucleotide triphosphate hydrolases"/>
    <property type="match status" value="2"/>
</dbReference>
<dbReference type="InterPro" id="IPR014001">
    <property type="entry name" value="Helicase_ATP-bd"/>
</dbReference>
<protein>
    <submittedName>
        <fullName evidence="5">ATP-dependent helicase YprA, contains C-terminal metal-binding DUF1998 domain</fullName>
    </submittedName>
</protein>
<dbReference type="GO" id="GO:0003676">
    <property type="term" value="F:nucleic acid binding"/>
    <property type="evidence" value="ECO:0007669"/>
    <property type="project" value="InterPro"/>
</dbReference>
<dbReference type="RefSeq" id="WP_092715113.1">
    <property type="nucleotide sequence ID" value="NZ_FMAG01000005.1"/>
</dbReference>
<keyword evidence="2" id="KW-0067">ATP-binding</keyword>
<evidence type="ECO:0000259" key="4">
    <source>
        <dbReference type="PROSITE" id="PS51194"/>
    </source>
</evidence>
<proteinExistence type="predicted"/>
<dbReference type="GO" id="GO:0043138">
    <property type="term" value="F:3'-5' DNA helicase activity"/>
    <property type="evidence" value="ECO:0007669"/>
    <property type="project" value="TreeGrafter"/>
</dbReference>
<keyword evidence="5" id="KW-0378">Hydrolase</keyword>
<dbReference type="PROSITE" id="PS51192">
    <property type="entry name" value="HELICASE_ATP_BIND_1"/>
    <property type="match status" value="1"/>
</dbReference>
<dbReference type="Pfam" id="PF09369">
    <property type="entry name" value="MZB"/>
    <property type="match status" value="1"/>
</dbReference>
<dbReference type="Pfam" id="PF00271">
    <property type="entry name" value="Helicase_C"/>
    <property type="match status" value="1"/>
</dbReference>
<dbReference type="PROSITE" id="PS51194">
    <property type="entry name" value="HELICASE_CTER"/>
    <property type="match status" value="1"/>
</dbReference>
<evidence type="ECO:0000259" key="3">
    <source>
        <dbReference type="PROSITE" id="PS51192"/>
    </source>
</evidence>
<gene>
    <name evidence="5" type="ORF">GA0061103_5598</name>
</gene>
<dbReference type="GO" id="GO:0036297">
    <property type="term" value="P:interstrand cross-link repair"/>
    <property type="evidence" value="ECO:0007669"/>
    <property type="project" value="TreeGrafter"/>
</dbReference>
<reference evidence="6" key="1">
    <citation type="submission" date="2016-08" db="EMBL/GenBank/DDBJ databases">
        <authorList>
            <person name="Varghese N."/>
            <person name="Submissions Spin"/>
        </authorList>
    </citation>
    <scope>NUCLEOTIDE SEQUENCE [LARGE SCALE GENOMIC DNA]</scope>
    <source>
        <strain evidence="6">HAMBI 2975</strain>
    </source>
</reference>
<dbReference type="OrthoDB" id="9815222at2"/>
<keyword evidence="1" id="KW-0547">Nucleotide-binding</keyword>
<feature type="domain" description="Helicase C-terminal" evidence="4">
    <location>
        <begin position="928"/>
        <end position="1101"/>
    </location>
</feature>
<dbReference type="STRING" id="410764.GA0061103_5598"/>
<evidence type="ECO:0000313" key="6">
    <source>
        <dbReference type="Proteomes" id="UP000199101"/>
    </source>
</evidence>
<keyword evidence="5" id="KW-0347">Helicase</keyword>
<dbReference type="InterPro" id="IPR018973">
    <property type="entry name" value="MZB"/>
</dbReference>
<dbReference type="SMART" id="SM00490">
    <property type="entry name" value="HELICc"/>
    <property type="match status" value="1"/>
</dbReference>
<dbReference type="GO" id="GO:0005524">
    <property type="term" value="F:ATP binding"/>
    <property type="evidence" value="ECO:0007669"/>
    <property type="project" value="UniProtKB-KW"/>
</dbReference>
<dbReference type="PANTHER" id="PTHR47957">
    <property type="entry name" value="ATP-DEPENDENT HELICASE HRQ1"/>
    <property type="match status" value="1"/>
</dbReference>
<dbReference type="EMBL" id="FMAG01000005">
    <property type="protein sequence ID" value="SCB39927.1"/>
    <property type="molecule type" value="Genomic_DNA"/>
</dbReference>
<accession>A0A1C3WIN0</accession>
<dbReference type="SMART" id="SM00487">
    <property type="entry name" value="DEXDc"/>
    <property type="match status" value="1"/>
</dbReference>
<dbReference type="SUPFAM" id="SSF52540">
    <property type="entry name" value="P-loop containing nucleoside triphosphate hydrolases"/>
    <property type="match status" value="2"/>
</dbReference>
<evidence type="ECO:0000313" key="5">
    <source>
        <dbReference type="EMBL" id="SCB39927.1"/>
    </source>
</evidence>
<keyword evidence="6" id="KW-1185">Reference proteome</keyword>
<dbReference type="InterPro" id="IPR001650">
    <property type="entry name" value="Helicase_C-like"/>
</dbReference>
<dbReference type="Pfam" id="PF00270">
    <property type="entry name" value="DEAD"/>
    <property type="match status" value="1"/>
</dbReference>
<dbReference type="InterPro" id="IPR027417">
    <property type="entry name" value="P-loop_NTPase"/>
</dbReference>
<feature type="domain" description="Helicase ATP-binding" evidence="3">
    <location>
        <begin position="94"/>
        <end position="287"/>
    </location>
</feature>
<dbReference type="CDD" id="cd17923">
    <property type="entry name" value="DEXHc_Hrq1-like"/>
    <property type="match status" value="1"/>
</dbReference>
<name>A0A1C3WIN0_9HYPH</name>
<organism evidence="5 6">
    <name type="scientific">Rhizobium multihospitium</name>
    <dbReference type="NCBI Taxonomy" id="410764"/>
    <lineage>
        <taxon>Bacteria</taxon>
        <taxon>Pseudomonadati</taxon>
        <taxon>Pseudomonadota</taxon>
        <taxon>Alphaproteobacteria</taxon>
        <taxon>Hyphomicrobiales</taxon>
        <taxon>Rhizobiaceae</taxon>
        <taxon>Rhizobium/Agrobacterium group</taxon>
        <taxon>Rhizobium</taxon>
    </lineage>
</organism>
<evidence type="ECO:0000256" key="2">
    <source>
        <dbReference type="ARBA" id="ARBA00022840"/>
    </source>
</evidence>
<dbReference type="Proteomes" id="UP000199101">
    <property type="component" value="Unassembled WGS sequence"/>
</dbReference>